<keyword evidence="2" id="KW-1185">Reference proteome</keyword>
<dbReference type="HOGENOM" id="CLU_1136242_0_0_6"/>
<gene>
    <name evidence="1" type="ORF">Achr_14500</name>
</gene>
<evidence type="ECO:0000313" key="1">
    <source>
        <dbReference type="EMBL" id="AJE20917.1"/>
    </source>
</evidence>
<accession>A0A0C4WRF1</accession>
<evidence type="ECO:0000313" key="2">
    <source>
        <dbReference type="Proteomes" id="UP000068210"/>
    </source>
</evidence>
<name>A0A0C4WRF1_9GAMM</name>
<dbReference type="EMBL" id="CP010415">
    <property type="protein sequence ID" value="AJE20917.1"/>
    <property type="molecule type" value="Genomic_DNA"/>
</dbReference>
<proteinExistence type="predicted"/>
<dbReference type="STRING" id="1328314.Achr_14500"/>
<protein>
    <submittedName>
        <fullName evidence="1">Uncharacterized protein</fullName>
    </submittedName>
</protein>
<dbReference type="AlphaFoldDB" id="A0A0C4WRF1"/>
<dbReference type="KEGG" id="acx:Achr_14500"/>
<sequence>MDMTRKHLDFCIEEAGCLLWVAPRSLGGLSAAELGQVWMGGHREVTTEELVRRGAMMPLALYQDDGYVVRFILGDLNEQEAAEWTSRAIWKLDAPCGEILVSGVLTPDFQAEFATMVPAEANGSYWLGAYIAVPPGAYLVEIHGYPPGDLSGGWGTITEPRMFGAQPGIQPVKPLEYWRRTHPDETPPGWMADEPEEEGSYVDFIIRLSPLAGEMAKPALEEDGCLQWEFRKPDICPAGIRSTL</sequence>
<dbReference type="RefSeq" id="WP_144411517.1">
    <property type="nucleotide sequence ID" value="NZ_CP010415.1"/>
</dbReference>
<dbReference type="Proteomes" id="UP000068210">
    <property type="component" value="Chromosome"/>
</dbReference>
<reference evidence="1 2" key="1">
    <citation type="journal article" date="2015" name="PLoS ONE">
        <title>Azotobacter Genomes: The Genome of Azotobacter chroococcum NCIMB 8003 (ATCC 4412).</title>
        <authorList>
            <person name="Robson R.L."/>
            <person name="Jones R."/>
            <person name="Robson R.M."/>
            <person name="Schwartz A."/>
            <person name="Richardson T.H."/>
        </authorList>
    </citation>
    <scope>NUCLEOTIDE SEQUENCE [LARGE SCALE GENOMIC DNA]</scope>
    <source>
        <strain evidence="1 2">NCIMB 8003</strain>
    </source>
</reference>
<organism evidence="1 2">
    <name type="scientific">Azotobacter chroococcum NCIMB 8003</name>
    <dbReference type="NCBI Taxonomy" id="1328314"/>
    <lineage>
        <taxon>Bacteria</taxon>
        <taxon>Pseudomonadati</taxon>
        <taxon>Pseudomonadota</taxon>
        <taxon>Gammaproteobacteria</taxon>
        <taxon>Pseudomonadales</taxon>
        <taxon>Pseudomonadaceae</taxon>
        <taxon>Azotobacter</taxon>
    </lineage>
</organism>